<keyword evidence="2" id="KW-0645">Protease</keyword>
<evidence type="ECO:0000313" key="7">
    <source>
        <dbReference type="Ensembl" id="ENSLOCP00000011665.1"/>
    </source>
</evidence>
<dbReference type="RefSeq" id="XP_015214799.1">
    <property type="nucleotide sequence ID" value="XM_015359313.2"/>
</dbReference>
<sequence length="612" mass="69690">MYEWIVNGITSFFVPRSRQRTRSPPGTETPPSSAAAPRLQSRVSPAKRNYQSIQTSDTQTECSGIKRPRRDGAVSIVKKTLTGVTGFFRFQNPFTASHCETLKVNSTSQALPATLSGDNNIQKKSPNKCIKRMELNLDNPGVSKKEKAWKNFQPKIVPMITKHNGAALCTYSAEKSKGRNPWRPLQLLPSPLHLNHTMMSSAAAPSRSHRPSLAVEEALKENDKKHYRVLVEMVSSKYTKNHPLPFSRAKQYMTSDASTKLPPIAASPCTPLWTDGCLTRGGQEGWLESGFHNSFKDYEERKVDNLLEVKEVVGRLQTKYSERMDTSASLRVKANLDNLAPKQPVDLDLSDEVATRLNLMDCESAVFIQPEGARAHQTLENMKDAEEFPRLTREMNEDIIKALGHGDPDKVLCSAFKLRITQRDLSTLREHNWLNDEVINFYMNLVMARSDREGPLKVYAFSTFFFPKLYTGGHEAVRRWTKTVDLFQKDIVLVPLHLGVHWSLAVIDFRVKTVKYYDSVGQSNEDICHILLHYLKEEYKSKKNKDLSVSKWTVTSARTSEIPLQHNNSDCGVFACKYADYIAKGRPITFTQRHMPYFRKRMMWEILNKTLL</sequence>
<protein>
    <submittedName>
        <fullName evidence="7">SUMO specific peptidase 2</fullName>
    </submittedName>
</protein>
<reference evidence="7" key="2">
    <citation type="submission" date="2025-08" db="UniProtKB">
        <authorList>
            <consortium name="Ensembl"/>
        </authorList>
    </citation>
    <scope>IDENTIFICATION</scope>
</reference>
<reference evidence="7" key="3">
    <citation type="submission" date="2025-09" db="UniProtKB">
        <authorList>
            <consortium name="Ensembl"/>
        </authorList>
    </citation>
    <scope>IDENTIFICATION</scope>
</reference>
<feature type="region of interest" description="Disordered" evidence="5">
    <location>
        <begin position="16"/>
        <end position="67"/>
    </location>
</feature>
<accession>W5MTF6</accession>
<dbReference type="InterPro" id="IPR003653">
    <property type="entry name" value="Peptidase_C48_C"/>
</dbReference>
<comment type="similarity">
    <text evidence="1">Belongs to the peptidase C48 family.</text>
</comment>
<dbReference type="SUPFAM" id="SSF54001">
    <property type="entry name" value="Cysteine proteinases"/>
    <property type="match status" value="1"/>
</dbReference>
<dbReference type="Proteomes" id="UP000018468">
    <property type="component" value="Linkage group LG12"/>
</dbReference>
<feature type="domain" description="Ubiquitin-like protease family profile" evidence="6">
    <location>
        <begin position="418"/>
        <end position="582"/>
    </location>
</feature>
<dbReference type="EMBL" id="AHAT01016404">
    <property type="status" value="NOT_ANNOTATED_CDS"/>
    <property type="molecule type" value="Genomic_DNA"/>
</dbReference>
<dbReference type="Bgee" id="ENSLOCG00000009546">
    <property type="expression patterns" value="Expressed in ovary and 13 other cell types or tissues"/>
</dbReference>
<dbReference type="FunFam" id="3.40.395.10:FF:000001">
    <property type="entry name" value="Sentrin-specific protease 1"/>
    <property type="match status" value="1"/>
</dbReference>
<evidence type="ECO:0000256" key="5">
    <source>
        <dbReference type="SAM" id="MobiDB-lite"/>
    </source>
</evidence>
<evidence type="ECO:0000256" key="4">
    <source>
        <dbReference type="ARBA" id="ARBA00022807"/>
    </source>
</evidence>
<dbReference type="GeneID" id="102696860"/>
<dbReference type="GO" id="GO:0016926">
    <property type="term" value="P:protein desumoylation"/>
    <property type="evidence" value="ECO:0000318"/>
    <property type="project" value="GO_Central"/>
</dbReference>
<dbReference type="InterPro" id="IPR038765">
    <property type="entry name" value="Papain-like_cys_pep_sf"/>
</dbReference>
<dbReference type="FunCoup" id="W5MTF6">
    <property type="interactions" value="457"/>
</dbReference>
<feature type="compositionally biased region" description="Polar residues" evidence="5">
    <location>
        <begin position="22"/>
        <end position="32"/>
    </location>
</feature>
<keyword evidence="3" id="KW-0378">Hydrolase</keyword>
<dbReference type="AlphaFoldDB" id="W5MTF6"/>
<proteinExistence type="inferred from homology"/>
<dbReference type="GO" id="GO:0006508">
    <property type="term" value="P:proteolysis"/>
    <property type="evidence" value="ECO:0007669"/>
    <property type="project" value="UniProtKB-KW"/>
</dbReference>
<dbReference type="GO" id="GO:0060255">
    <property type="term" value="P:regulation of macromolecule metabolic process"/>
    <property type="evidence" value="ECO:0007669"/>
    <property type="project" value="UniProtKB-ARBA"/>
</dbReference>
<dbReference type="Gene3D" id="3.40.395.10">
    <property type="entry name" value="Adenoviral Proteinase, Chain A"/>
    <property type="match status" value="1"/>
</dbReference>
<dbReference type="OrthoDB" id="1939479at2759"/>
<dbReference type="PANTHER" id="PTHR12606:SF11">
    <property type="entry name" value="SENTRIN-SPECIFIC PROTEASE 2"/>
    <property type="match status" value="1"/>
</dbReference>
<dbReference type="GO" id="GO:0080090">
    <property type="term" value="P:regulation of primary metabolic process"/>
    <property type="evidence" value="ECO:0007669"/>
    <property type="project" value="UniProtKB-ARBA"/>
</dbReference>
<dbReference type="OMA" id="WLNSTEW"/>
<organism evidence="7 8">
    <name type="scientific">Lepisosteus oculatus</name>
    <name type="common">Spotted gar</name>
    <dbReference type="NCBI Taxonomy" id="7918"/>
    <lineage>
        <taxon>Eukaryota</taxon>
        <taxon>Metazoa</taxon>
        <taxon>Chordata</taxon>
        <taxon>Craniata</taxon>
        <taxon>Vertebrata</taxon>
        <taxon>Euteleostomi</taxon>
        <taxon>Actinopterygii</taxon>
        <taxon>Neopterygii</taxon>
        <taxon>Holostei</taxon>
        <taxon>Semionotiformes</taxon>
        <taxon>Lepisosteidae</taxon>
        <taxon>Lepisosteus</taxon>
    </lineage>
</organism>
<reference evidence="8" key="1">
    <citation type="submission" date="2011-12" db="EMBL/GenBank/DDBJ databases">
        <title>The Draft Genome of Lepisosteus oculatus.</title>
        <authorList>
            <consortium name="The Broad Institute Genome Assembly &amp; Analysis Group"/>
            <consortium name="Computational R&amp;D Group"/>
            <consortium name="and Sequencing Platform"/>
            <person name="Di Palma F."/>
            <person name="Alfoldi J."/>
            <person name="Johnson J."/>
            <person name="Berlin A."/>
            <person name="Gnerre S."/>
            <person name="Jaffe D."/>
            <person name="MacCallum I."/>
            <person name="Young S."/>
            <person name="Walker B.J."/>
            <person name="Lander E.S."/>
            <person name="Lindblad-Toh K."/>
        </authorList>
    </citation>
    <scope>NUCLEOTIDE SEQUENCE [LARGE SCALE GENOMIC DNA]</scope>
</reference>
<dbReference type="GO" id="GO:0016929">
    <property type="term" value="F:deSUMOylase activity"/>
    <property type="evidence" value="ECO:0000318"/>
    <property type="project" value="GO_Central"/>
</dbReference>
<dbReference type="InParanoid" id="W5MTF6"/>
<dbReference type="eggNOG" id="KOG0778">
    <property type="taxonomic scope" value="Eukaryota"/>
</dbReference>
<evidence type="ECO:0000256" key="2">
    <source>
        <dbReference type="ARBA" id="ARBA00022670"/>
    </source>
</evidence>
<feature type="compositionally biased region" description="Polar residues" evidence="5">
    <location>
        <begin position="49"/>
        <end position="62"/>
    </location>
</feature>
<evidence type="ECO:0000256" key="1">
    <source>
        <dbReference type="ARBA" id="ARBA00005234"/>
    </source>
</evidence>
<keyword evidence="4" id="KW-0788">Thiol protease</keyword>
<dbReference type="EMBL" id="AHAT01016405">
    <property type="status" value="NOT_ANNOTATED_CDS"/>
    <property type="molecule type" value="Genomic_DNA"/>
</dbReference>
<evidence type="ECO:0000259" key="6">
    <source>
        <dbReference type="PROSITE" id="PS50600"/>
    </source>
</evidence>
<evidence type="ECO:0000256" key="3">
    <source>
        <dbReference type="ARBA" id="ARBA00022801"/>
    </source>
</evidence>
<dbReference type="HOGENOM" id="CLU_024324_4_0_1"/>
<dbReference type="STRING" id="7918.ENSLOCP00000011665"/>
<evidence type="ECO:0000313" key="8">
    <source>
        <dbReference type="Proteomes" id="UP000018468"/>
    </source>
</evidence>
<dbReference type="PROSITE" id="PS50600">
    <property type="entry name" value="ULP_PROTEASE"/>
    <property type="match status" value="1"/>
</dbReference>
<name>W5MTF6_LEPOC</name>
<dbReference type="Pfam" id="PF02902">
    <property type="entry name" value="Peptidase_C48"/>
    <property type="match status" value="1"/>
</dbReference>
<dbReference type="Ensembl" id="ENSLOCT00000011683.1">
    <property type="protein sequence ID" value="ENSLOCP00000011665.1"/>
    <property type="gene ID" value="ENSLOCG00000009546.1"/>
</dbReference>
<dbReference type="PANTHER" id="PTHR12606">
    <property type="entry name" value="SENTRIN/SUMO-SPECIFIC PROTEASE"/>
    <property type="match status" value="1"/>
</dbReference>
<dbReference type="CTD" id="59343"/>
<dbReference type="GeneTree" id="ENSGT00940000155489"/>
<dbReference type="EMBL" id="AHAT01016403">
    <property type="status" value="NOT_ANNOTATED_CDS"/>
    <property type="molecule type" value="Genomic_DNA"/>
</dbReference>
<keyword evidence="8" id="KW-1185">Reference proteome</keyword>
<dbReference type="GO" id="GO:0005634">
    <property type="term" value="C:nucleus"/>
    <property type="evidence" value="ECO:0000318"/>
    <property type="project" value="GO_Central"/>
</dbReference>